<dbReference type="EMBL" id="BJWL01000023">
    <property type="protein sequence ID" value="GFZ13692.1"/>
    <property type="molecule type" value="Genomic_DNA"/>
</dbReference>
<evidence type="ECO:0000313" key="2">
    <source>
        <dbReference type="Proteomes" id="UP000585474"/>
    </source>
</evidence>
<comment type="caution">
    <text evidence="1">The sequence shown here is derived from an EMBL/GenBank/DDBJ whole genome shotgun (WGS) entry which is preliminary data.</text>
</comment>
<reference evidence="1 2" key="1">
    <citation type="submission" date="2019-07" db="EMBL/GenBank/DDBJ databases">
        <title>De Novo Assembly of kiwifruit Actinidia rufa.</title>
        <authorList>
            <person name="Sugita-Konishi S."/>
            <person name="Sato K."/>
            <person name="Mori E."/>
            <person name="Abe Y."/>
            <person name="Kisaki G."/>
            <person name="Hamano K."/>
            <person name="Suezawa K."/>
            <person name="Otani M."/>
            <person name="Fukuda T."/>
            <person name="Manabe T."/>
            <person name="Gomi K."/>
            <person name="Tabuchi M."/>
            <person name="Akimitsu K."/>
            <person name="Kataoka I."/>
        </authorList>
    </citation>
    <scope>NUCLEOTIDE SEQUENCE [LARGE SCALE GENOMIC DNA]</scope>
    <source>
        <strain evidence="2">cv. Fuchu</strain>
    </source>
</reference>
<proteinExistence type="predicted"/>
<dbReference type="OrthoDB" id="1077311at2759"/>
<dbReference type="AlphaFoldDB" id="A0A7J0GSC3"/>
<dbReference type="PANTHER" id="PTHR35726:SF4">
    <property type="entry name" value="GLUTAMIC ACID-RICH PROTEIN-LIKE"/>
    <property type="match status" value="1"/>
</dbReference>
<dbReference type="PANTHER" id="PTHR35726">
    <property type="entry name" value="GLUTAMIC ACID-RICH PROTEIN-LIKE"/>
    <property type="match status" value="1"/>
</dbReference>
<name>A0A7J0GSC3_9ERIC</name>
<evidence type="ECO:0000313" key="1">
    <source>
        <dbReference type="EMBL" id="GFZ13692.1"/>
    </source>
</evidence>
<sequence>MDEKNVVDMSSFMLFEATGDSEADSELNMADVKPYDHMDVVADDDDHDDDDSESCSCDLLDCGPIVELDEFDDENLAHAHDEDHHVYGDDDDDDDEVMMSSMVKDGQHKKSKGCGDSAMELMSEMEKSRLFWETCLAS</sequence>
<gene>
    <name evidence="1" type="ORF">Acr_23g0020770</name>
</gene>
<organism evidence="1 2">
    <name type="scientific">Actinidia rufa</name>
    <dbReference type="NCBI Taxonomy" id="165716"/>
    <lineage>
        <taxon>Eukaryota</taxon>
        <taxon>Viridiplantae</taxon>
        <taxon>Streptophyta</taxon>
        <taxon>Embryophyta</taxon>
        <taxon>Tracheophyta</taxon>
        <taxon>Spermatophyta</taxon>
        <taxon>Magnoliopsida</taxon>
        <taxon>eudicotyledons</taxon>
        <taxon>Gunneridae</taxon>
        <taxon>Pentapetalae</taxon>
        <taxon>asterids</taxon>
        <taxon>Ericales</taxon>
        <taxon>Actinidiaceae</taxon>
        <taxon>Actinidia</taxon>
    </lineage>
</organism>
<keyword evidence="2" id="KW-1185">Reference proteome</keyword>
<accession>A0A7J0GSC3</accession>
<protein>
    <submittedName>
        <fullName evidence="1">Uncharacterized protein</fullName>
    </submittedName>
</protein>
<dbReference type="Proteomes" id="UP000585474">
    <property type="component" value="Unassembled WGS sequence"/>
</dbReference>